<dbReference type="AlphaFoldDB" id="A0A0L7QWM9"/>
<organism evidence="3 4">
    <name type="scientific">Habropoda laboriosa</name>
    <dbReference type="NCBI Taxonomy" id="597456"/>
    <lineage>
        <taxon>Eukaryota</taxon>
        <taxon>Metazoa</taxon>
        <taxon>Ecdysozoa</taxon>
        <taxon>Arthropoda</taxon>
        <taxon>Hexapoda</taxon>
        <taxon>Insecta</taxon>
        <taxon>Pterygota</taxon>
        <taxon>Neoptera</taxon>
        <taxon>Endopterygota</taxon>
        <taxon>Hymenoptera</taxon>
        <taxon>Apocrita</taxon>
        <taxon>Aculeata</taxon>
        <taxon>Apoidea</taxon>
        <taxon>Anthophila</taxon>
        <taxon>Apidae</taxon>
        <taxon>Habropoda</taxon>
    </lineage>
</organism>
<keyword evidence="4" id="KW-1185">Reference proteome</keyword>
<dbReference type="STRING" id="597456.A0A0L7QWM9"/>
<protein>
    <recommendedName>
        <fullName evidence="2">DUF3719 domain-containing protein</fullName>
    </recommendedName>
</protein>
<feature type="region of interest" description="Disordered" evidence="1">
    <location>
        <begin position="457"/>
        <end position="479"/>
    </location>
</feature>
<dbReference type="Pfam" id="PF12516">
    <property type="entry name" value="DUF3719"/>
    <property type="match status" value="1"/>
</dbReference>
<feature type="domain" description="DUF3719" evidence="2">
    <location>
        <begin position="93"/>
        <end position="125"/>
    </location>
</feature>
<dbReference type="Proteomes" id="UP000053825">
    <property type="component" value="Unassembled WGS sequence"/>
</dbReference>
<evidence type="ECO:0000256" key="1">
    <source>
        <dbReference type="SAM" id="MobiDB-lite"/>
    </source>
</evidence>
<sequence>MHKRKLKRNTLTQSVKTPENSSRLRDYQDNQNESSDYFQLPSLQKKKTWKDVDDNASTWDQNSAATDIFCSSEIENIATKKIIQQWEAVENTLYEDGEQVTQPAILEECIQWRTQIPHLRVTGKNPFLSTKTNHEDVSINCNQMRNSSEPQNEDAFSEYSLSLKDKNSSSKHKLQNNPEDEIFDVLYEHVISELFPNKENEIDSLGDSFNDVLQIRMAPIHSNKSSAKSTKLNWFEEANSLENRFSNNSDKAIESRTIIKRESAQIQKKYDNVAHNNRRSEKDEYTMLDKLFRPHTSRNKLGTVFNEKIVVSPVPYVLSTRESFSTVKTTPIKFMAQSLEVSTFQGIGINYFKKSGKKSPSAKISNYQSAWHAPVSSAVWPKNIKLAPLDTSRLPSSKNRFLTSSVPLPRNRKPLSPISRPTLPVSAQTVHNNNNEGLEIQGRHIVSGQSSKLNTLTTGLKNAGGAQSKRRKSQQKIKS</sequence>
<dbReference type="OrthoDB" id="2134133at2759"/>
<gene>
    <name evidence="3" type="ORF">WH47_02466</name>
</gene>
<dbReference type="EMBL" id="KQ414710">
    <property type="protein sequence ID" value="KOC63017.1"/>
    <property type="molecule type" value="Genomic_DNA"/>
</dbReference>
<dbReference type="InterPro" id="IPR022194">
    <property type="entry name" value="DUF3719"/>
</dbReference>
<name>A0A0L7QWM9_9HYME</name>
<feature type="compositionally biased region" description="Basic residues" evidence="1">
    <location>
        <begin position="468"/>
        <end position="479"/>
    </location>
</feature>
<evidence type="ECO:0000313" key="3">
    <source>
        <dbReference type="EMBL" id="KOC63017.1"/>
    </source>
</evidence>
<proteinExistence type="predicted"/>
<feature type="region of interest" description="Disordered" evidence="1">
    <location>
        <begin position="1"/>
        <end position="35"/>
    </location>
</feature>
<evidence type="ECO:0000313" key="4">
    <source>
        <dbReference type="Proteomes" id="UP000053825"/>
    </source>
</evidence>
<feature type="compositionally biased region" description="Polar residues" evidence="1">
    <location>
        <begin position="9"/>
        <end position="21"/>
    </location>
</feature>
<accession>A0A0L7QWM9</accession>
<reference evidence="3 4" key="1">
    <citation type="submission" date="2015-07" db="EMBL/GenBank/DDBJ databases">
        <title>The genome of Habropoda laboriosa.</title>
        <authorList>
            <person name="Pan H."/>
            <person name="Kapheim K."/>
        </authorList>
    </citation>
    <scope>NUCLEOTIDE SEQUENCE [LARGE SCALE GENOMIC DNA]</scope>
    <source>
        <strain evidence="3">0110345459</strain>
    </source>
</reference>
<feature type="region of interest" description="Disordered" evidence="1">
    <location>
        <begin position="403"/>
        <end position="422"/>
    </location>
</feature>
<evidence type="ECO:0000259" key="2">
    <source>
        <dbReference type="Pfam" id="PF12516"/>
    </source>
</evidence>